<feature type="domain" description="Glycosyl hydrolase family 31 C-terminal" evidence="7">
    <location>
        <begin position="584"/>
        <end position="621"/>
    </location>
</feature>
<dbReference type="GO" id="GO:0004553">
    <property type="term" value="F:hydrolase activity, hydrolyzing O-glycosyl compounds"/>
    <property type="evidence" value="ECO:0007669"/>
    <property type="project" value="InterPro"/>
</dbReference>
<evidence type="ECO:0000256" key="3">
    <source>
        <dbReference type="SAM" id="SignalP"/>
    </source>
</evidence>
<accession>A0AAW4T4K3</accession>
<organism evidence="8 9">
    <name type="scientific">Bacteroides xylanisolvens</name>
    <dbReference type="NCBI Taxonomy" id="371601"/>
    <lineage>
        <taxon>Bacteria</taxon>
        <taxon>Pseudomonadati</taxon>
        <taxon>Bacteroidota</taxon>
        <taxon>Bacteroidia</taxon>
        <taxon>Bacteroidales</taxon>
        <taxon>Bacteroidaceae</taxon>
        <taxon>Bacteroides</taxon>
    </lineage>
</organism>
<evidence type="ECO:0000256" key="1">
    <source>
        <dbReference type="ARBA" id="ARBA00007806"/>
    </source>
</evidence>
<dbReference type="EMBL" id="JAIWYE010000023">
    <property type="protein sequence ID" value="MCA4704425.1"/>
    <property type="molecule type" value="Genomic_DNA"/>
</dbReference>
<comment type="similarity">
    <text evidence="1 2">Belongs to the glycosyl hydrolase 31 family.</text>
</comment>
<proteinExistence type="inferred from homology"/>
<dbReference type="InterPro" id="IPR011013">
    <property type="entry name" value="Gal_mutarotase_sf_dom"/>
</dbReference>
<evidence type="ECO:0000259" key="4">
    <source>
        <dbReference type="Pfam" id="PF01055"/>
    </source>
</evidence>
<dbReference type="GO" id="GO:0030246">
    <property type="term" value="F:carbohydrate binding"/>
    <property type="evidence" value="ECO:0007669"/>
    <property type="project" value="InterPro"/>
</dbReference>
<dbReference type="PANTHER" id="PTHR43863:SF2">
    <property type="entry name" value="MALTASE-GLUCOAMYLASE"/>
    <property type="match status" value="1"/>
</dbReference>
<evidence type="ECO:0000313" key="9">
    <source>
        <dbReference type="Proteomes" id="UP001198461"/>
    </source>
</evidence>
<dbReference type="Pfam" id="PF21365">
    <property type="entry name" value="Glyco_hydro_31_3rd"/>
    <property type="match status" value="2"/>
</dbReference>
<gene>
    <name evidence="8" type="ORF">LD004_12450</name>
</gene>
<dbReference type="InterPro" id="IPR048395">
    <property type="entry name" value="Glyco_hydro_31_C"/>
</dbReference>
<keyword evidence="3" id="KW-0732">Signal</keyword>
<evidence type="ECO:0000259" key="5">
    <source>
        <dbReference type="Pfam" id="PF13802"/>
    </source>
</evidence>
<dbReference type="GeneID" id="29454827"/>
<comment type="caution">
    <text evidence="8">The sequence shown here is derived from an EMBL/GenBank/DDBJ whole genome shotgun (WGS) entry which is preliminary data.</text>
</comment>
<dbReference type="PANTHER" id="PTHR43863">
    <property type="entry name" value="HYDROLASE, PUTATIVE (AFU_ORTHOLOGUE AFUA_1G03140)-RELATED"/>
    <property type="match status" value="1"/>
</dbReference>
<dbReference type="InterPro" id="IPR013780">
    <property type="entry name" value="Glyco_hydro_b"/>
</dbReference>
<dbReference type="Gene3D" id="3.20.20.80">
    <property type="entry name" value="Glycosidases"/>
    <property type="match status" value="1"/>
</dbReference>
<dbReference type="InterPro" id="IPR051816">
    <property type="entry name" value="Glycosyl_Hydrolase_31"/>
</dbReference>
<dbReference type="AlphaFoldDB" id="A0AAW4T4K3"/>
<feature type="chain" id="PRO_5043655295" evidence="3">
    <location>
        <begin position="18"/>
        <end position="805"/>
    </location>
</feature>
<evidence type="ECO:0000259" key="6">
    <source>
        <dbReference type="Pfam" id="PF17137"/>
    </source>
</evidence>
<dbReference type="InterPro" id="IPR025887">
    <property type="entry name" value="Glyco_hydro_31_N_dom"/>
</dbReference>
<dbReference type="InterPro" id="IPR033403">
    <property type="entry name" value="DUF5110"/>
</dbReference>
<evidence type="ECO:0000313" key="8">
    <source>
        <dbReference type="EMBL" id="MCA4704425.1"/>
    </source>
</evidence>
<dbReference type="GO" id="GO:0005975">
    <property type="term" value="P:carbohydrate metabolic process"/>
    <property type="evidence" value="ECO:0007669"/>
    <property type="project" value="InterPro"/>
</dbReference>
<dbReference type="Pfam" id="PF01055">
    <property type="entry name" value="Glyco_hydro_31_2nd"/>
    <property type="match status" value="1"/>
</dbReference>
<dbReference type="Gene3D" id="2.60.40.1180">
    <property type="entry name" value="Golgi alpha-mannosidase II"/>
    <property type="match status" value="2"/>
</dbReference>
<dbReference type="InterPro" id="IPR017853">
    <property type="entry name" value="GH"/>
</dbReference>
<feature type="domain" description="Glycosyl hydrolase family 31 C-terminal" evidence="7">
    <location>
        <begin position="659"/>
        <end position="704"/>
    </location>
</feature>
<feature type="domain" description="DUF5110" evidence="6">
    <location>
        <begin position="720"/>
        <end position="786"/>
    </location>
</feature>
<dbReference type="Pfam" id="PF17137">
    <property type="entry name" value="DUF5110"/>
    <property type="match status" value="1"/>
</dbReference>
<dbReference type="InterPro" id="IPR000322">
    <property type="entry name" value="Glyco_hydro_31_TIM"/>
</dbReference>
<dbReference type="CDD" id="cd14752">
    <property type="entry name" value="GH31_N"/>
    <property type="match status" value="1"/>
</dbReference>
<feature type="domain" description="Glycoside hydrolase family 31 N-terminal" evidence="5">
    <location>
        <begin position="29"/>
        <end position="186"/>
    </location>
</feature>
<dbReference type="CDD" id="cd06591">
    <property type="entry name" value="GH31_xylosidase_XylS"/>
    <property type="match status" value="1"/>
</dbReference>
<dbReference type="RefSeq" id="WP_059365514.1">
    <property type="nucleotide sequence ID" value="NZ_JAIWXB010000010.1"/>
</dbReference>
<protein>
    <submittedName>
        <fullName evidence="8">DUF5110 domain-containing protein</fullName>
    </submittedName>
</protein>
<dbReference type="Pfam" id="PF13802">
    <property type="entry name" value="Gal_mutarotas_2"/>
    <property type="match status" value="1"/>
</dbReference>
<sequence>MRKFCFLLCLLAGTSEAATYTVKVGQGQVKVEWYADGVVRVVKTPTTAEFVRKSLAVTAAPKDIKVKVKETQDTLFLSDSRIQIAVAKHSGEIVYRMAKRAEIVREASEAVFTSVDDAGRKSWKVKQGFRLEKDEAIYGLGILQNGKMSQRGVNRQLRPGNTEDGVLFFQSEKGYGIYWDNYSPTNISDKGTEVAFSSEVGDAVDYYFIYGGNADGVVSGVRELTGDVPMLPLWSYGFMQSRERYKSQQELLDVLHRYRKDGVPIDCMIQDWQYWGNNYLWNAMEFMSESFPNPKAMIDEVHAQNAKCMISIWSSFGPMTKPYRQLDEKGLLFDIKTWPQSGISHQWPPRQDYPSGVRVYNCYSSEARDIYWENLKRIYDLGMDGWWMDSTEPDHFNWQPADFDRQTGMGSYRSVLCAFPLMTVGGVYDHQRAESDSSRVFILTRSCTFGQQRYGANVWSGDVVSTWDMLRKQVPAGLNFSLTGNPNFNSDLGGFFAGSYNRSWKGKPAYENPAYHELYARWTQQGVFTPMMRSHGADVPRELYYYGKAGEPVYDALLGAIKLRYRLLPYVYSTSWSVSKRRDTFMRALVMDFPTDTKAKSLNDEYMFGRAILATPILNAQYTPEVVRHDADANAGWDKNTGRTQMNAMENVDFSHPSEHTVYLPAGSRWYYFHNDKVYDGGQDVKLEIPFSEIPFFIRGGSILPIGPDVQYSGEKVWDNLEIRVYPGANAEFTLYEDRGDGYDYEQGKYSEIPMTWNNRTRTLTIHNRRGSFRGMTAKKTFRVTLPDSKQKTVDYNGKKIAIKL</sequence>
<evidence type="ECO:0000256" key="2">
    <source>
        <dbReference type="RuleBase" id="RU361185"/>
    </source>
</evidence>
<keyword evidence="2" id="KW-0378">Hydrolase</keyword>
<keyword evidence="2" id="KW-0326">Glycosidase</keyword>
<evidence type="ECO:0000259" key="7">
    <source>
        <dbReference type="Pfam" id="PF21365"/>
    </source>
</evidence>
<feature type="domain" description="Glycoside hydrolase family 31 TIM barrel" evidence="4">
    <location>
        <begin position="229"/>
        <end position="573"/>
    </location>
</feature>
<dbReference type="Gene3D" id="2.60.40.1760">
    <property type="entry name" value="glycosyl hydrolase (family 31)"/>
    <property type="match status" value="1"/>
</dbReference>
<feature type="signal peptide" evidence="3">
    <location>
        <begin position="1"/>
        <end position="17"/>
    </location>
</feature>
<reference evidence="8" key="1">
    <citation type="submission" date="2023-08" db="EMBL/GenBank/DDBJ databases">
        <title>Mucin Metabolism Genes Underlie the Key Renovations of Bacteroides xylanisolvens Genomes in Captive Great Apes.</title>
        <authorList>
            <person name="Nishida A.H."/>
        </authorList>
    </citation>
    <scope>NUCLEOTIDE SEQUENCE</scope>
    <source>
        <strain evidence="8">P13.H9</strain>
    </source>
</reference>
<dbReference type="SUPFAM" id="SSF74650">
    <property type="entry name" value="Galactose mutarotase-like"/>
    <property type="match status" value="1"/>
</dbReference>
<name>A0AAW4T4K3_9BACE</name>
<dbReference type="SUPFAM" id="SSF51445">
    <property type="entry name" value="(Trans)glycosidases"/>
    <property type="match status" value="1"/>
</dbReference>
<dbReference type="SUPFAM" id="SSF51011">
    <property type="entry name" value="Glycosyl hydrolase domain"/>
    <property type="match status" value="2"/>
</dbReference>
<dbReference type="Proteomes" id="UP001198461">
    <property type="component" value="Unassembled WGS sequence"/>
</dbReference>